<dbReference type="EMBL" id="BLZR01000001">
    <property type="protein sequence ID" value="GFP78207.1"/>
    <property type="molecule type" value="Genomic_DNA"/>
</dbReference>
<keyword evidence="3 7" id="KW-0808">Transferase</keyword>
<dbReference type="PANTHER" id="PTHR12215:SF10">
    <property type="entry name" value="L-AMINOADIPATE-SEMIALDEHYDE DEHYDROGENASE-PHOSPHOPANTETHEINYL TRANSFERASE"/>
    <property type="match status" value="1"/>
</dbReference>
<comment type="similarity">
    <text evidence="2">Belongs to the P-Pant transferase superfamily. Gsp/Sfp/HetI/AcpT family.</text>
</comment>
<protein>
    <submittedName>
        <fullName evidence="7">4'-phosphopantetheinyl transferase Sfp</fullName>
    </submittedName>
</protein>
<proteinExistence type="inferred from homology"/>
<dbReference type="GO" id="GO:0019878">
    <property type="term" value="P:lysine biosynthetic process via aminoadipic acid"/>
    <property type="evidence" value="ECO:0007669"/>
    <property type="project" value="TreeGrafter"/>
</dbReference>
<sequence>MIYTCTLKSQTYQIHSNISHLLGQKLLTYALQEEKAINYRDEPLILNPWGKPSLKNHPNIHFNISHSFNCIACVISDTYTVGIDVEKIRIFNLYAAKRVCTTKELDKICSSSNPNRLFFKFWTLKESYIKAIGKGLSHPMKDINFEIYPDGQILSNLSECTFHLIDDNNEFITAVCYLNI</sequence>
<evidence type="ECO:0000313" key="8">
    <source>
        <dbReference type="Proteomes" id="UP000580568"/>
    </source>
</evidence>
<organism evidence="7 8">
    <name type="scientific">Clostridium fungisolvens</name>
    <dbReference type="NCBI Taxonomy" id="1604897"/>
    <lineage>
        <taxon>Bacteria</taxon>
        <taxon>Bacillati</taxon>
        <taxon>Bacillota</taxon>
        <taxon>Clostridia</taxon>
        <taxon>Eubacteriales</taxon>
        <taxon>Clostridiaceae</taxon>
        <taxon>Clostridium</taxon>
    </lineage>
</organism>
<dbReference type="Pfam" id="PF01648">
    <property type="entry name" value="ACPS"/>
    <property type="match status" value="1"/>
</dbReference>
<dbReference type="PANTHER" id="PTHR12215">
    <property type="entry name" value="PHOSPHOPANTETHEINE TRANSFERASE"/>
    <property type="match status" value="1"/>
</dbReference>
<dbReference type="InterPro" id="IPR050559">
    <property type="entry name" value="P-Pant_transferase_sf"/>
</dbReference>
<name>A0A6V8SM08_9CLOT</name>
<keyword evidence="5" id="KW-0460">Magnesium</keyword>
<evidence type="ECO:0000256" key="1">
    <source>
        <dbReference type="ARBA" id="ARBA00001946"/>
    </source>
</evidence>
<comment type="caution">
    <text evidence="7">The sequence shown here is derived from an EMBL/GenBank/DDBJ whole genome shotgun (WGS) entry which is preliminary data.</text>
</comment>
<dbReference type="InterPro" id="IPR004568">
    <property type="entry name" value="Ppantetheine-prot_Trfase_dom"/>
</dbReference>
<dbReference type="AlphaFoldDB" id="A0A6V8SM08"/>
<evidence type="ECO:0000256" key="3">
    <source>
        <dbReference type="ARBA" id="ARBA00022679"/>
    </source>
</evidence>
<dbReference type="GO" id="GO:0008897">
    <property type="term" value="F:holo-[acyl-carrier-protein] synthase activity"/>
    <property type="evidence" value="ECO:0007669"/>
    <property type="project" value="InterPro"/>
</dbReference>
<gene>
    <name evidence="7" type="ORF">bsdtw1_04402</name>
</gene>
<dbReference type="NCBIfam" id="TIGR00556">
    <property type="entry name" value="pantethn_trn"/>
    <property type="match status" value="1"/>
</dbReference>
<dbReference type="InterPro" id="IPR037143">
    <property type="entry name" value="4-PPantetheinyl_Trfase_dom_sf"/>
</dbReference>
<reference evidence="7 8" key="1">
    <citation type="submission" date="2020-07" db="EMBL/GenBank/DDBJ databases">
        <title>A new beta-1,3-glucan-decomposing anaerobic bacterium isolated from anoxic soil subjected to biological soil disinfestation.</title>
        <authorList>
            <person name="Ueki A."/>
            <person name="Tonouchi A."/>
        </authorList>
    </citation>
    <scope>NUCLEOTIDE SEQUENCE [LARGE SCALE GENOMIC DNA]</scope>
    <source>
        <strain evidence="7 8">TW1</strain>
    </source>
</reference>
<comment type="cofactor">
    <cofactor evidence="1">
        <name>Mg(2+)</name>
        <dbReference type="ChEBI" id="CHEBI:18420"/>
    </cofactor>
</comment>
<evidence type="ECO:0000256" key="5">
    <source>
        <dbReference type="ARBA" id="ARBA00022842"/>
    </source>
</evidence>
<dbReference type="Gene3D" id="3.90.470.20">
    <property type="entry name" value="4'-phosphopantetheinyl transferase domain"/>
    <property type="match status" value="2"/>
</dbReference>
<dbReference type="GO" id="GO:0006633">
    <property type="term" value="P:fatty acid biosynthetic process"/>
    <property type="evidence" value="ECO:0007669"/>
    <property type="project" value="InterPro"/>
</dbReference>
<dbReference type="SUPFAM" id="SSF56214">
    <property type="entry name" value="4'-phosphopantetheinyl transferase"/>
    <property type="match status" value="2"/>
</dbReference>
<dbReference type="GO" id="GO:0005829">
    <property type="term" value="C:cytosol"/>
    <property type="evidence" value="ECO:0007669"/>
    <property type="project" value="TreeGrafter"/>
</dbReference>
<evidence type="ECO:0000313" key="7">
    <source>
        <dbReference type="EMBL" id="GFP78207.1"/>
    </source>
</evidence>
<accession>A0A6V8SM08</accession>
<dbReference type="GO" id="GO:0000287">
    <property type="term" value="F:magnesium ion binding"/>
    <property type="evidence" value="ECO:0007669"/>
    <property type="project" value="InterPro"/>
</dbReference>
<dbReference type="Proteomes" id="UP000580568">
    <property type="component" value="Unassembled WGS sequence"/>
</dbReference>
<feature type="domain" description="4'-phosphopantetheinyl transferase" evidence="6">
    <location>
        <begin position="81"/>
        <end position="159"/>
    </location>
</feature>
<keyword evidence="4" id="KW-0479">Metal-binding</keyword>
<evidence type="ECO:0000259" key="6">
    <source>
        <dbReference type="Pfam" id="PF01648"/>
    </source>
</evidence>
<evidence type="ECO:0000256" key="2">
    <source>
        <dbReference type="ARBA" id="ARBA00010990"/>
    </source>
</evidence>
<evidence type="ECO:0000256" key="4">
    <source>
        <dbReference type="ARBA" id="ARBA00022723"/>
    </source>
</evidence>
<keyword evidence="8" id="KW-1185">Reference proteome</keyword>
<dbReference type="InterPro" id="IPR008278">
    <property type="entry name" value="4-PPantetheinyl_Trfase_dom"/>
</dbReference>